<feature type="domain" description="Ricin B lectin" evidence="1">
    <location>
        <begin position="4"/>
        <end position="82"/>
    </location>
</feature>
<dbReference type="AlphaFoldDB" id="A0A8S3KBX6"/>
<gene>
    <name evidence="2" type="ORF">BYL167_LOCUS76566</name>
    <name evidence="3" type="ORF">GIL414_LOCUS88337</name>
    <name evidence="4" type="ORF">SMN809_LOCUS86321</name>
</gene>
<dbReference type="Proteomes" id="UP000676336">
    <property type="component" value="Unassembled WGS sequence"/>
</dbReference>
<comment type="caution">
    <text evidence="4">The sequence shown here is derived from an EMBL/GenBank/DDBJ whole genome shotgun (WGS) entry which is preliminary data.</text>
</comment>
<dbReference type="InterPro" id="IPR035992">
    <property type="entry name" value="Ricin_B-like_lectins"/>
</dbReference>
<evidence type="ECO:0000313" key="4">
    <source>
        <dbReference type="EMBL" id="CAF5229401.1"/>
    </source>
</evidence>
<dbReference type="SUPFAM" id="SSF50370">
    <property type="entry name" value="Ricin B-like lectins"/>
    <property type="match status" value="1"/>
</dbReference>
<organism evidence="4 5">
    <name type="scientific">Rotaria magnacalcarata</name>
    <dbReference type="NCBI Taxonomy" id="392030"/>
    <lineage>
        <taxon>Eukaryota</taxon>
        <taxon>Metazoa</taxon>
        <taxon>Spiralia</taxon>
        <taxon>Gnathifera</taxon>
        <taxon>Rotifera</taxon>
        <taxon>Eurotatoria</taxon>
        <taxon>Bdelloidea</taxon>
        <taxon>Philodinida</taxon>
        <taxon>Philodinidae</taxon>
        <taxon>Rotaria</taxon>
    </lineage>
</organism>
<evidence type="ECO:0000259" key="1">
    <source>
        <dbReference type="Pfam" id="PF00652"/>
    </source>
</evidence>
<proteinExistence type="predicted"/>
<evidence type="ECO:0000313" key="3">
    <source>
        <dbReference type="EMBL" id="CAF5228773.1"/>
    </source>
</evidence>
<dbReference type="EMBL" id="CAJOBH010276386">
    <property type="protein sequence ID" value="CAF5168240.1"/>
    <property type="molecule type" value="Genomic_DNA"/>
</dbReference>
<dbReference type="Proteomes" id="UP000681720">
    <property type="component" value="Unassembled WGS sequence"/>
</dbReference>
<dbReference type="PROSITE" id="PS50231">
    <property type="entry name" value="RICIN_B_LECTIN"/>
    <property type="match status" value="1"/>
</dbReference>
<name>A0A8S3KBX6_9BILA</name>
<evidence type="ECO:0000313" key="5">
    <source>
        <dbReference type="Proteomes" id="UP000676336"/>
    </source>
</evidence>
<dbReference type="Pfam" id="PF00652">
    <property type="entry name" value="Ricin_B_lectin"/>
    <property type="match status" value="1"/>
</dbReference>
<evidence type="ECO:0000313" key="2">
    <source>
        <dbReference type="EMBL" id="CAF5168240.1"/>
    </source>
</evidence>
<dbReference type="Proteomes" id="UP000681967">
    <property type="component" value="Unassembled WGS sequence"/>
</dbReference>
<accession>A0A8S3KBX6</accession>
<sequence length="108" mass="12449">MVLTSECSSQKSIQEHQTWTYNPHDSKLRSNIDGQCLTIEKSNNSSDMSNLIATSCHKTNSKELYQKWIVNNNDQTIASQLNGIWLIIFLYLIGESEKILNNQIYYAF</sequence>
<dbReference type="Gene3D" id="2.80.10.50">
    <property type="match status" value="1"/>
</dbReference>
<dbReference type="EMBL" id="CAJOBJ010385162">
    <property type="protein sequence ID" value="CAF5228773.1"/>
    <property type="molecule type" value="Genomic_DNA"/>
</dbReference>
<dbReference type="InterPro" id="IPR000772">
    <property type="entry name" value="Ricin_B_lectin"/>
</dbReference>
<reference evidence="4" key="1">
    <citation type="submission" date="2021-02" db="EMBL/GenBank/DDBJ databases">
        <authorList>
            <person name="Nowell W R."/>
        </authorList>
    </citation>
    <scope>NUCLEOTIDE SEQUENCE</scope>
</reference>
<protein>
    <recommendedName>
        <fullName evidence="1">Ricin B lectin domain-containing protein</fullName>
    </recommendedName>
</protein>
<dbReference type="EMBL" id="CAJOBI010370032">
    <property type="protein sequence ID" value="CAF5229401.1"/>
    <property type="molecule type" value="Genomic_DNA"/>
</dbReference>